<keyword evidence="3" id="KW-1185">Reference proteome</keyword>
<reference evidence="2" key="1">
    <citation type="journal article" date="2020" name="Stud. Mycol.">
        <title>101 Dothideomycetes genomes: a test case for predicting lifestyles and emergence of pathogens.</title>
        <authorList>
            <person name="Haridas S."/>
            <person name="Albert R."/>
            <person name="Binder M."/>
            <person name="Bloem J."/>
            <person name="Labutti K."/>
            <person name="Salamov A."/>
            <person name="Andreopoulos B."/>
            <person name="Baker S."/>
            <person name="Barry K."/>
            <person name="Bills G."/>
            <person name="Bluhm B."/>
            <person name="Cannon C."/>
            <person name="Castanera R."/>
            <person name="Culley D."/>
            <person name="Daum C."/>
            <person name="Ezra D."/>
            <person name="Gonzalez J."/>
            <person name="Henrissat B."/>
            <person name="Kuo A."/>
            <person name="Liang C."/>
            <person name="Lipzen A."/>
            <person name="Lutzoni F."/>
            <person name="Magnuson J."/>
            <person name="Mondo S."/>
            <person name="Nolan M."/>
            <person name="Ohm R."/>
            <person name="Pangilinan J."/>
            <person name="Park H.-J."/>
            <person name="Ramirez L."/>
            <person name="Alfaro M."/>
            <person name="Sun H."/>
            <person name="Tritt A."/>
            <person name="Yoshinaga Y."/>
            <person name="Zwiers L.-H."/>
            <person name="Turgeon B."/>
            <person name="Goodwin S."/>
            <person name="Spatafora J."/>
            <person name="Crous P."/>
            <person name="Grigoriev I."/>
        </authorList>
    </citation>
    <scope>NUCLEOTIDE SEQUENCE</scope>
    <source>
        <strain evidence="2">CBS 690.94</strain>
    </source>
</reference>
<feature type="region of interest" description="Disordered" evidence="1">
    <location>
        <begin position="1"/>
        <end position="39"/>
    </location>
</feature>
<evidence type="ECO:0000313" key="3">
    <source>
        <dbReference type="Proteomes" id="UP000799764"/>
    </source>
</evidence>
<feature type="region of interest" description="Disordered" evidence="1">
    <location>
        <begin position="64"/>
        <end position="113"/>
    </location>
</feature>
<feature type="compositionally biased region" description="Basic residues" evidence="1">
    <location>
        <begin position="14"/>
        <end position="27"/>
    </location>
</feature>
<proteinExistence type="predicted"/>
<sequence length="370" mass="39755">MTACKAVRSGNHGKAMRLVRNRGRAGGKGRQAGGWRGGARARARARGVYLERDKAAEAEIYERRETRDETRRSGHRVWRADGQSVAQSSPKPAASMKPFPLAPAAGASAPTPTLPRRKYIERHKGPASTPACYDLPALSAAPASHVDLVPPPLLPTLGLPWSPSCGPSRHRAVSLLPASCAASPRALPGSSSCHHPALIGGSPACTAQSQAANLEPPRIEPQRHPAIVHVHGHIMHVSADHRTAHCRDGTGPSLHHVFPSFDRQTRVERHGRAPNWRKIYRWADIWTLSATDSGLMKGTGQEAAHLASALHGITMSSRFMCALPSDPIATLPQLSCTTQLLRHVEAPVSEPLPQQVSEKYTHDAAPTVTT</sequence>
<protein>
    <submittedName>
        <fullName evidence="2">Uncharacterized protein</fullName>
    </submittedName>
</protein>
<gene>
    <name evidence="2" type="ORF">P171DRAFT_439278</name>
</gene>
<feature type="compositionally biased region" description="Gly residues" evidence="1">
    <location>
        <begin position="28"/>
        <end position="37"/>
    </location>
</feature>
<feature type="compositionally biased region" description="Low complexity" evidence="1">
    <location>
        <begin position="102"/>
        <end position="111"/>
    </location>
</feature>
<dbReference type="EMBL" id="MU001493">
    <property type="protein sequence ID" value="KAF2450668.1"/>
    <property type="molecule type" value="Genomic_DNA"/>
</dbReference>
<name>A0A9P4UII3_9PLEO</name>
<accession>A0A9P4UII3</accession>
<dbReference type="AlphaFoldDB" id="A0A9P4UII3"/>
<comment type="caution">
    <text evidence="2">The sequence shown here is derived from an EMBL/GenBank/DDBJ whole genome shotgun (WGS) entry which is preliminary data.</text>
</comment>
<evidence type="ECO:0000313" key="2">
    <source>
        <dbReference type="EMBL" id="KAF2450668.1"/>
    </source>
</evidence>
<evidence type="ECO:0000256" key="1">
    <source>
        <dbReference type="SAM" id="MobiDB-lite"/>
    </source>
</evidence>
<dbReference type="Proteomes" id="UP000799764">
    <property type="component" value="Unassembled WGS sequence"/>
</dbReference>
<organism evidence="2 3">
    <name type="scientific">Karstenula rhodostoma CBS 690.94</name>
    <dbReference type="NCBI Taxonomy" id="1392251"/>
    <lineage>
        <taxon>Eukaryota</taxon>
        <taxon>Fungi</taxon>
        <taxon>Dikarya</taxon>
        <taxon>Ascomycota</taxon>
        <taxon>Pezizomycotina</taxon>
        <taxon>Dothideomycetes</taxon>
        <taxon>Pleosporomycetidae</taxon>
        <taxon>Pleosporales</taxon>
        <taxon>Massarineae</taxon>
        <taxon>Didymosphaeriaceae</taxon>
        <taxon>Karstenula</taxon>
    </lineage>
</organism>